<evidence type="ECO:0000256" key="1">
    <source>
        <dbReference type="ARBA" id="ARBA00001947"/>
    </source>
</evidence>
<reference evidence="6 9" key="1">
    <citation type="submission" date="2018-09" db="EMBL/GenBank/DDBJ databases">
        <title>Roseomonas sp. nov., isolated from feces of Tibetan antelopes in the Qinghai-Tibet plateau, China.</title>
        <authorList>
            <person name="Tian Z."/>
        </authorList>
    </citation>
    <scope>NUCLEOTIDE SEQUENCE [LARGE SCALE GENOMIC DNA]</scope>
    <source>
        <strain evidence="7 8">Z23</strain>
        <strain evidence="6 9">Z24</strain>
    </source>
</reference>
<dbReference type="AlphaFoldDB" id="A0A3A9JIG2"/>
<dbReference type="Gene3D" id="3.40.630.10">
    <property type="entry name" value="Zn peptidases"/>
    <property type="match status" value="1"/>
</dbReference>
<dbReference type="RefSeq" id="WP_120638138.1">
    <property type="nucleotide sequence ID" value="NZ_RAQU01000046.1"/>
</dbReference>
<dbReference type="SUPFAM" id="SSF53187">
    <property type="entry name" value="Zn-dependent exopeptidases"/>
    <property type="match status" value="1"/>
</dbReference>
<evidence type="ECO:0000259" key="5">
    <source>
        <dbReference type="Pfam" id="PF07687"/>
    </source>
</evidence>
<gene>
    <name evidence="6" type="ORF">D6Z83_09790</name>
    <name evidence="7" type="ORF">EBE87_12530</name>
</gene>
<evidence type="ECO:0000313" key="7">
    <source>
        <dbReference type="EMBL" id="RMI24514.1"/>
    </source>
</evidence>
<keyword evidence="4" id="KW-0862">Zinc</keyword>
<keyword evidence="2" id="KW-0479">Metal-binding</keyword>
<dbReference type="InterPro" id="IPR050072">
    <property type="entry name" value="Peptidase_M20A"/>
</dbReference>
<comment type="cofactor">
    <cofactor evidence="1">
        <name>Zn(2+)</name>
        <dbReference type="ChEBI" id="CHEBI:29105"/>
    </cofactor>
</comment>
<dbReference type="InterPro" id="IPR011650">
    <property type="entry name" value="Peptidase_M20_dimer"/>
</dbReference>
<name>A0A3A9JIG2_9PROT</name>
<dbReference type="Proteomes" id="UP000278036">
    <property type="component" value="Unassembled WGS sequence"/>
</dbReference>
<accession>A0A3A9JIG2</accession>
<dbReference type="PANTHER" id="PTHR43808">
    <property type="entry name" value="ACETYLORNITHINE DEACETYLASE"/>
    <property type="match status" value="1"/>
</dbReference>
<dbReference type="GO" id="GO:0016787">
    <property type="term" value="F:hydrolase activity"/>
    <property type="evidence" value="ECO:0007669"/>
    <property type="project" value="UniProtKB-KW"/>
</dbReference>
<dbReference type="OrthoDB" id="9809784at2"/>
<dbReference type="PROSITE" id="PS00758">
    <property type="entry name" value="ARGE_DAPE_CPG2_1"/>
    <property type="match status" value="1"/>
</dbReference>
<protein>
    <submittedName>
        <fullName evidence="6">M20/M25/M40 family metallo-hydrolase</fullName>
    </submittedName>
</protein>
<dbReference type="Pfam" id="PF07687">
    <property type="entry name" value="M20_dimer"/>
    <property type="match status" value="1"/>
</dbReference>
<dbReference type="InterPro" id="IPR002933">
    <property type="entry name" value="Peptidase_M20"/>
</dbReference>
<dbReference type="InterPro" id="IPR001261">
    <property type="entry name" value="ArgE/DapE_CS"/>
</dbReference>
<dbReference type="InParanoid" id="A0A3A9JIG2"/>
<dbReference type="Pfam" id="PF01546">
    <property type="entry name" value="Peptidase_M20"/>
    <property type="match status" value="1"/>
</dbReference>
<comment type="caution">
    <text evidence="6">The sequence shown here is derived from an EMBL/GenBank/DDBJ whole genome shotgun (WGS) entry which is preliminary data.</text>
</comment>
<feature type="domain" description="Peptidase M20 dimerisation" evidence="5">
    <location>
        <begin position="174"/>
        <end position="283"/>
    </location>
</feature>
<evidence type="ECO:0000313" key="8">
    <source>
        <dbReference type="Proteomes" id="UP000274097"/>
    </source>
</evidence>
<keyword evidence="3 6" id="KW-0378">Hydrolase</keyword>
<dbReference type="EMBL" id="RAQU01000046">
    <property type="protein sequence ID" value="RKK04345.1"/>
    <property type="molecule type" value="Genomic_DNA"/>
</dbReference>
<evidence type="ECO:0000256" key="2">
    <source>
        <dbReference type="ARBA" id="ARBA00022723"/>
    </source>
</evidence>
<evidence type="ECO:0000256" key="4">
    <source>
        <dbReference type="ARBA" id="ARBA00022833"/>
    </source>
</evidence>
<evidence type="ECO:0000313" key="9">
    <source>
        <dbReference type="Proteomes" id="UP000278036"/>
    </source>
</evidence>
<dbReference type="SUPFAM" id="SSF55031">
    <property type="entry name" value="Bacterial exopeptidase dimerisation domain"/>
    <property type="match status" value="1"/>
</dbReference>
<keyword evidence="8" id="KW-1185">Reference proteome</keyword>
<dbReference type="Gene3D" id="3.30.70.360">
    <property type="match status" value="1"/>
</dbReference>
<dbReference type="GO" id="GO:0046872">
    <property type="term" value="F:metal ion binding"/>
    <property type="evidence" value="ECO:0007669"/>
    <property type="project" value="UniProtKB-KW"/>
</dbReference>
<evidence type="ECO:0000256" key="3">
    <source>
        <dbReference type="ARBA" id="ARBA00022801"/>
    </source>
</evidence>
<dbReference type="Proteomes" id="UP000274097">
    <property type="component" value="Unassembled WGS sequence"/>
</dbReference>
<dbReference type="FunCoup" id="A0A3A9JIG2">
    <property type="interactions" value="304"/>
</dbReference>
<sequence>MSHIDSPAAAVARLAADLVRIDSRSFVSNNPLADRIAAELEGFELERLDFTDPRGVAKCVLVAHRGPPGGVALSGHMDTVPDTGWADDPFSGRIDPDGVLHGLGAADMKGPLAACIIAARSLPAHLPATLLITTDEETTKQGARLIADRSALARRAAPRGIIVAEPTGMVPVRGHRSNIDFIAVAEGVQAHSSLGIGRNANWALIPFLVEMREIQQRLRDDTSLHDDAYSPPFSDFNLILDNHGAAVNVTVPVATARIKFRYSKRIDPSPVVAAVQAAAERAGVALTVVRQGPPPETPADHPFIRAVEAATGRSAETRPFGTDASELQEIAPCAILGPEVMDTAHSPKERARVEWLAAAVPVFQQIMRG</sequence>
<evidence type="ECO:0000313" key="6">
    <source>
        <dbReference type="EMBL" id="RKK04345.1"/>
    </source>
</evidence>
<dbReference type="InterPro" id="IPR036264">
    <property type="entry name" value="Bact_exopeptidase_dim_dom"/>
</dbReference>
<organism evidence="6 9">
    <name type="scientific">Teichococcus wenyumeiae</name>
    <dbReference type="NCBI Taxonomy" id="2478470"/>
    <lineage>
        <taxon>Bacteria</taxon>
        <taxon>Pseudomonadati</taxon>
        <taxon>Pseudomonadota</taxon>
        <taxon>Alphaproteobacteria</taxon>
        <taxon>Acetobacterales</taxon>
        <taxon>Roseomonadaceae</taxon>
        <taxon>Roseomonas</taxon>
    </lineage>
</organism>
<dbReference type="EMBL" id="RFLX01000008">
    <property type="protein sequence ID" value="RMI24514.1"/>
    <property type="molecule type" value="Genomic_DNA"/>
</dbReference>
<proteinExistence type="predicted"/>